<protein>
    <submittedName>
        <fullName evidence="1">Uncharacterized protein</fullName>
    </submittedName>
</protein>
<proteinExistence type="predicted"/>
<name>A0A448L6W3_9BACT</name>
<dbReference type="Proteomes" id="UP000274578">
    <property type="component" value="Chromosome 1"/>
</dbReference>
<dbReference type="KEGG" id="poc:NCTC13071_01745"/>
<evidence type="ECO:0000313" key="2">
    <source>
        <dbReference type="Proteomes" id="UP000274578"/>
    </source>
</evidence>
<sequence length="46" mass="5184">MMLLSGLISIELPCNLTYFVVCSDASRSAICVKLQRVKNEIVRQKL</sequence>
<evidence type="ECO:0000313" key="1">
    <source>
        <dbReference type="EMBL" id="VEH15735.1"/>
    </source>
</evidence>
<organism evidence="1 2">
    <name type="scientific">Segatella oris</name>
    <dbReference type="NCBI Taxonomy" id="28135"/>
    <lineage>
        <taxon>Bacteria</taxon>
        <taxon>Pseudomonadati</taxon>
        <taxon>Bacteroidota</taxon>
        <taxon>Bacteroidia</taxon>
        <taxon>Bacteroidales</taxon>
        <taxon>Prevotellaceae</taxon>
        <taxon>Segatella</taxon>
    </lineage>
</organism>
<dbReference type="AlphaFoldDB" id="A0A448L6W3"/>
<gene>
    <name evidence="1" type="ORF">NCTC13071_01745</name>
</gene>
<accession>A0A448L6W3</accession>
<reference evidence="1 2" key="1">
    <citation type="submission" date="2018-12" db="EMBL/GenBank/DDBJ databases">
        <authorList>
            <consortium name="Pathogen Informatics"/>
        </authorList>
    </citation>
    <scope>NUCLEOTIDE SEQUENCE [LARGE SCALE GENOMIC DNA]</scope>
    <source>
        <strain evidence="1 2">NCTC13071</strain>
    </source>
</reference>
<dbReference type="EMBL" id="LR134384">
    <property type="protein sequence ID" value="VEH15735.1"/>
    <property type="molecule type" value="Genomic_DNA"/>
</dbReference>